<reference evidence="1" key="1">
    <citation type="submission" date="2018-05" db="EMBL/GenBank/DDBJ databases">
        <authorList>
            <person name="Lanie J.A."/>
            <person name="Ng W.-L."/>
            <person name="Kazmierczak K.M."/>
            <person name="Andrzejewski T.M."/>
            <person name="Davidsen T.M."/>
            <person name="Wayne K.J."/>
            <person name="Tettelin H."/>
            <person name="Glass J.I."/>
            <person name="Rusch D."/>
            <person name="Podicherti R."/>
            <person name="Tsui H.-C.T."/>
            <person name="Winkler M.E."/>
        </authorList>
    </citation>
    <scope>NUCLEOTIDE SEQUENCE</scope>
</reference>
<evidence type="ECO:0000313" key="1">
    <source>
        <dbReference type="EMBL" id="SVE34760.1"/>
    </source>
</evidence>
<organism evidence="1">
    <name type="scientific">marine metagenome</name>
    <dbReference type="NCBI Taxonomy" id="408172"/>
    <lineage>
        <taxon>unclassified sequences</taxon>
        <taxon>metagenomes</taxon>
        <taxon>ecological metagenomes</taxon>
    </lineage>
</organism>
<accession>A0A383CRV6</accession>
<name>A0A383CRV6_9ZZZZ</name>
<sequence>NQAIKNDYSLEKIMTAAEEMEPPEPPIFDPELDEEPSTLTVVTFTDFEDEVKARKNEDKVPLILNAIINNLAVLKFESDDLKTDESKEKIRKILTYMKKFTGISGE</sequence>
<protein>
    <submittedName>
        <fullName evidence="1">Uncharacterized protein</fullName>
    </submittedName>
</protein>
<gene>
    <name evidence="1" type="ORF">METZ01_LOCUS487614</name>
</gene>
<proteinExistence type="predicted"/>
<feature type="non-terminal residue" evidence="1">
    <location>
        <position position="1"/>
    </location>
</feature>
<dbReference type="AlphaFoldDB" id="A0A383CRV6"/>
<dbReference type="EMBL" id="UINC01211035">
    <property type="protein sequence ID" value="SVE34760.1"/>
    <property type="molecule type" value="Genomic_DNA"/>
</dbReference>